<accession>A0AAJ5NE30</accession>
<evidence type="ECO:0000313" key="3">
    <source>
        <dbReference type="Proteomes" id="UP000268684"/>
    </source>
</evidence>
<evidence type="ECO:0000313" key="2">
    <source>
        <dbReference type="EMBL" id="VBB16536.1"/>
    </source>
</evidence>
<gene>
    <name evidence="2" type="ORF">BSTAB16_6743</name>
</gene>
<organism evidence="2 3">
    <name type="scientific">Burkholderia stabilis</name>
    <dbReference type="NCBI Taxonomy" id="95485"/>
    <lineage>
        <taxon>Bacteria</taxon>
        <taxon>Pseudomonadati</taxon>
        <taxon>Pseudomonadota</taxon>
        <taxon>Betaproteobacteria</taxon>
        <taxon>Burkholderiales</taxon>
        <taxon>Burkholderiaceae</taxon>
        <taxon>Burkholderia</taxon>
        <taxon>Burkholderia cepacia complex</taxon>
    </lineage>
</organism>
<feature type="compositionally biased region" description="Basic and acidic residues" evidence="1">
    <location>
        <begin position="53"/>
        <end position="72"/>
    </location>
</feature>
<dbReference type="GeneID" id="71059156"/>
<proteinExistence type="predicted"/>
<sequence length="376" mass="40477">MPKVCTENVDAVDTGCRDVATGARTHADGKGTLAPGLQPEGGSILGGLKSRPPKADGTHATGREGAPHGRPDLHESEAKAALRPGYIHTLQVVGPDSLAEDTRKKNRMGGLTATAIGTGPFKAYQQNTRTGLMFSQDTPMIVGAKKDMGTNVLLTDPHYQNVLRQSPASSPDEHSHAVRATLERHYAQEEADTDIKRPHIFEGTASLKAKYQEMARRQNGTAPDKSSKYVLADALKQHVPAFAAGAPARPFSEYRDQLNGKLTPEQHASIDHSLPKLGAMPPERQMAYIESGRSGTGKPKYSARTVLPHNENLLAPRPQDVQAIFVSPHAPEAALELKRQYAAANNGVELPFMTYDASSGESEVVTAEYVKSLVKK</sequence>
<dbReference type="Proteomes" id="UP000268684">
    <property type="component" value="Chromosome III"/>
</dbReference>
<feature type="region of interest" description="Disordered" evidence="1">
    <location>
        <begin position="25"/>
        <end position="72"/>
    </location>
</feature>
<evidence type="ECO:0000256" key="1">
    <source>
        <dbReference type="SAM" id="MobiDB-lite"/>
    </source>
</evidence>
<reference evidence="2 3" key="1">
    <citation type="submission" date="2017-11" db="EMBL/GenBank/DDBJ databases">
        <authorList>
            <person name="Seth-Smith MB H."/>
        </authorList>
    </citation>
    <scope>NUCLEOTIDE SEQUENCE [LARGE SCALE GENOMIC DNA]</scope>
    <source>
        <strain evidence="2">E</strain>
    </source>
</reference>
<keyword evidence="3" id="KW-1185">Reference proteome</keyword>
<dbReference type="AlphaFoldDB" id="A0AAJ5NE30"/>
<protein>
    <submittedName>
        <fullName evidence="2">Uncharacterized protein</fullName>
    </submittedName>
</protein>
<dbReference type="RefSeq" id="WP_163013040.1">
    <property type="nucleotide sequence ID" value="NZ_LR025744.1"/>
</dbReference>
<name>A0AAJ5NE30_9BURK</name>
<dbReference type="EMBL" id="LR025744">
    <property type="protein sequence ID" value="VBB16536.1"/>
    <property type="molecule type" value="Genomic_DNA"/>
</dbReference>